<dbReference type="Pfam" id="PF01634">
    <property type="entry name" value="HisG"/>
    <property type="match status" value="1"/>
</dbReference>
<dbReference type="InterPro" id="IPR024893">
    <property type="entry name" value="ATP_PRibTrfase_HisG_short"/>
</dbReference>
<evidence type="ECO:0000256" key="16">
    <source>
        <dbReference type="HAMAP-Rule" id="MF_01018"/>
    </source>
</evidence>
<evidence type="ECO:0000256" key="11">
    <source>
        <dbReference type="ARBA" id="ARBA00022679"/>
    </source>
</evidence>
<evidence type="ECO:0000256" key="7">
    <source>
        <dbReference type="ARBA" id="ARBA00020998"/>
    </source>
</evidence>
<comment type="domain">
    <text evidence="16">Lacks the C-terminal regulatory region which is replaced by HisZ.</text>
</comment>
<comment type="function">
    <text evidence="15 16">Catalyzes the condensation of ATP and 5-phosphoribose 1-diphosphate to form N'-(5'-phosphoribosyl)-ATP (PR-ATP). Has a crucial role in the pathway because the rate of histidine biosynthesis seems to be controlled primarily by regulation of HisG enzymatic activity.</text>
</comment>
<dbReference type="PANTHER" id="PTHR21403">
    <property type="entry name" value="ATP PHOSPHORIBOSYLTRANSFERASE ATP-PRTASE"/>
    <property type="match status" value="1"/>
</dbReference>
<comment type="pathway">
    <text evidence="3 16">Amino-acid biosynthesis; L-histidine biosynthesis; L-histidine from 5-phospho-alpha-D-ribose 1-diphosphate: step 1/9.</text>
</comment>
<keyword evidence="9 16" id="KW-0028">Amino-acid biosynthesis</keyword>
<keyword evidence="14 16" id="KW-0368">Histidine biosynthesis</keyword>
<dbReference type="GO" id="GO:0000105">
    <property type="term" value="P:L-histidine biosynthetic process"/>
    <property type="evidence" value="ECO:0007669"/>
    <property type="project" value="UniProtKB-UniRule"/>
</dbReference>
<reference evidence="18 19" key="1">
    <citation type="journal article" date="2008" name="Int. J. Syst. Evol. Microbiol.">
        <title>Amphritea japonica sp. nov. and Amphritea balenae sp. nov., isolated from the sediment adjacent to sperm whale carcasses off Kagoshima, Japan.</title>
        <authorList>
            <person name="Miyazaki M."/>
            <person name="Nogi Y."/>
            <person name="Fujiwara Y."/>
            <person name="Kawato M."/>
            <person name="Nagahama T."/>
            <person name="Kubokawa K."/>
            <person name="Horikoshi K."/>
        </authorList>
    </citation>
    <scope>NUCLEOTIDE SEQUENCE [LARGE SCALE GENOMIC DNA]</scope>
    <source>
        <strain evidence="18 19">ATCC BAA-1530</strain>
    </source>
</reference>
<evidence type="ECO:0000256" key="5">
    <source>
        <dbReference type="ARBA" id="ARBA00011496"/>
    </source>
</evidence>
<dbReference type="AlphaFoldDB" id="A0A7R6PFE5"/>
<evidence type="ECO:0000256" key="1">
    <source>
        <dbReference type="ARBA" id="ARBA00000915"/>
    </source>
</evidence>
<keyword evidence="13 16" id="KW-0067">ATP-binding</keyword>
<protein>
    <recommendedName>
        <fullName evidence="7 16">ATP phosphoribosyltransferase</fullName>
        <shortName evidence="16">ATP-PRT</shortName>
        <shortName evidence="16">ATP-PRTase</shortName>
        <ecNumber evidence="6 16">2.4.2.17</ecNumber>
    </recommendedName>
</protein>
<dbReference type="CDD" id="cd13595">
    <property type="entry name" value="PBP2_HisGs"/>
    <property type="match status" value="1"/>
</dbReference>
<dbReference type="PROSITE" id="PS01316">
    <property type="entry name" value="ATP_P_PHORIBOSYLTR"/>
    <property type="match status" value="1"/>
</dbReference>
<dbReference type="PANTHER" id="PTHR21403:SF8">
    <property type="entry name" value="ATP PHOSPHORIBOSYLTRANSFERASE"/>
    <property type="match status" value="1"/>
</dbReference>
<dbReference type="UniPathway" id="UPA00031">
    <property type="reaction ID" value="UER00006"/>
</dbReference>
<evidence type="ECO:0000256" key="9">
    <source>
        <dbReference type="ARBA" id="ARBA00022605"/>
    </source>
</evidence>
<dbReference type="InterPro" id="IPR018198">
    <property type="entry name" value="ATP_PRibTrfase_CS"/>
</dbReference>
<dbReference type="EMBL" id="AP014545">
    <property type="protein sequence ID" value="BBB27266.1"/>
    <property type="molecule type" value="Genomic_DNA"/>
</dbReference>
<dbReference type="KEGG" id="ajp:AMJAP_2680"/>
<evidence type="ECO:0000256" key="12">
    <source>
        <dbReference type="ARBA" id="ARBA00022741"/>
    </source>
</evidence>
<comment type="similarity">
    <text evidence="4 16">Belongs to the ATP phosphoribosyltransferase family. Short subfamily.</text>
</comment>
<sequence>MKQNLTIALSKGRILKDTLPLLEAANIIPAEDIFSSRKLIFDTNHDNIKLVVIRATDVPTYVENGGADMGVAGKDVLLEYGAKGLYEPLDLDIAKCRLMVAGMKGAADVQGRMKVATKFVNVTKAYFARQGRQVDIIKLYGAMELAPIMGLADRIVDIVDTGNTLRANGLEPLEDICYVSSRMVVGKAAMKMKHRQIQPILELLAAAVEARKEGVEVEKADL</sequence>
<accession>A0A7R6PFE5</accession>
<dbReference type="EC" id="2.4.2.17" evidence="6 16"/>
<evidence type="ECO:0000256" key="15">
    <source>
        <dbReference type="ARBA" id="ARBA00024861"/>
    </source>
</evidence>
<dbReference type="NCBIfam" id="TIGR00070">
    <property type="entry name" value="hisG"/>
    <property type="match status" value="1"/>
</dbReference>
<dbReference type="InterPro" id="IPR001348">
    <property type="entry name" value="ATP_PRibTrfase_HisG"/>
</dbReference>
<keyword evidence="12 16" id="KW-0547">Nucleotide-binding</keyword>
<dbReference type="OrthoDB" id="9801867at2"/>
<feature type="domain" description="ATP phosphoribosyltransferase catalytic" evidence="17">
    <location>
        <begin position="54"/>
        <end position="204"/>
    </location>
</feature>
<dbReference type="Gene3D" id="3.40.190.10">
    <property type="entry name" value="Periplasmic binding protein-like II"/>
    <property type="match status" value="2"/>
</dbReference>
<keyword evidence="11 16" id="KW-0808">Transferase</keyword>
<comment type="subunit">
    <text evidence="5 16">Heteromultimer composed of HisG and HisZ subunits.</text>
</comment>
<proteinExistence type="inferred from homology"/>
<keyword evidence="10 16" id="KW-0328">Glycosyltransferase</keyword>
<dbReference type="HAMAP" id="MF_01018">
    <property type="entry name" value="HisG_Short"/>
    <property type="match status" value="1"/>
</dbReference>
<dbReference type="GO" id="GO:0005737">
    <property type="term" value="C:cytoplasm"/>
    <property type="evidence" value="ECO:0007669"/>
    <property type="project" value="UniProtKB-SubCell"/>
</dbReference>
<name>A0A7R6PFE5_9GAMM</name>
<dbReference type="GO" id="GO:0005524">
    <property type="term" value="F:ATP binding"/>
    <property type="evidence" value="ECO:0007669"/>
    <property type="project" value="UniProtKB-KW"/>
</dbReference>
<evidence type="ECO:0000256" key="13">
    <source>
        <dbReference type="ARBA" id="ARBA00022840"/>
    </source>
</evidence>
<evidence type="ECO:0000256" key="3">
    <source>
        <dbReference type="ARBA" id="ARBA00004667"/>
    </source>
</evidence>
<evidence type="ECO:0000256" key="4">
    <source>
        <dbReference type="ARBA" id="ARBA00009489"/>
    </source>
</evidence>
<comment type="catalytic activity">
    <reaction evidence="1 16">
        <text>1-(5-phospho-beta-D-ribosyl)-ATP + diphosphate = 5-phospho-alpha-D-ribose 1-diphosphate + ATP</text>
        <dbReference type="Rhea" id="RHEA:18473"/>
        <dbReference type="ChEBI" id="CHEBI:30616"/>
        <dbReference type="ChEBI" id="CHEBI:33019"/>
        <dbReference type="ChEBI" id="CHEBI:58017"/>
        <dbReference type="ChEBI" id="CHEBI:73183"/>
        <dbReference type="EC" id="2.4.2.17"/>
    </reaction>
</comment>
<evidence type="ECO:0000259" key="17">
    <source>
        <dbReference type="Pfam" id="PF01634"/>
    </source>
</evidence>
<comment type="subcellular location">
    <subcellularLocation>
        <location evidence="2 16">Cytoplasm</location>
    </subcellularLocation>
</comment>
<dbReference type="GO" id="GO:0003879">
    <property type="term" value="F:ATP phosphoribosyltransferase activity"/>
    <property type="evidence" value="ECO:0007669"/>
    <property type="project" value="UniProtKB-UniRule"/>
</dbReference>
<dbReference type="InterPro" id="IPR013820">
    <property type="entry name" value="ATP_PRibTrfase_cat"/>
</dbReference>
<evidence type="ECO:0000256" key="10">
    <source>
        <dbReference type="ARBA" id="ARBA00022676"/>
    </source>
</evidence>
<keyword evidence="8 16" id="KW-0963">Cytoplasm</keyword>
<evidence type="ECO:0000256" key="6">
    <source>
        <dbReference type="ARBA" id="ARBA00011946"/>
    </source>
</evidence>
<keyword evidence="19" id="KW-1185">Reference proteome</keyword>
<dbReference type="FunFam" id="3.40.190.10:FF:000011">
    <property type="entry name" value="ATP phosphoribosyltransferase"/>
    <property type="match status" value="1"/>
</dbReference>
<dbReference type="SUPFAM" id="SSF53850">
    <property type="entry name" value="Periplasmic binding protein-like II"/>
    <property type="match status" value="1"/>
</dbReference>
<gene>
    <name evidence="16 18" type="primary">hisG</name>
    <name evidence="18" type="ORF">AMJAP_2680</name>
</gene>
<evidence type="ECO:0000256" key="2">
    <source>
        <dbReference type="ARBA" id="ARBA00004496"/>
    </source>
</evidence>
<evidence type="ECO:0000313" key="18">
    <source>
        <dbReference type="EMBL" id="BBB27266.1"/>
    </source>
</evidence>
<evidence type="ECO:0000256" key="8">
    <source>
        <dbReference type="ARBA" id="ARBA00022490"/>
    </source>
</evidence>
<organism evidence="18 19">
    <name type="scientific">Amphritea japonica ATCC BAA-1530</name>
    <dbReference type="NCBI Taxonomy" id="1278309"/>
    <lineage>
        <taxon>Bacteria</taxon>
        <taxon>Pseudomonadati</taxon>
        <taxon>Pseudomonadota</taxon>
        <taxon>Gammaproteobacteria</taxon>
        <taxon>Oceanospirillales</taxon>
        <taxon>Oceanospirillaceae</taxon>
        <taxon>Amphritea</taxon>
    </lineage>
</organism>
<dbReference type="RefSeq" id="WP_019619917.1">
    <property type="nucleotide sequence ID" value="NZ_AP014545.1"/>
</dbReference>
<evidence type="ECO:0000313" key="19">
    <source>
        <dbReference type="Proteomes" id="UP000595663"/>
    </source>
</evidence>
<evidence type="ECO:0000256" key="14">
    <source>
        <dbReference type="ARBA" id="ARBA00023102"/>
    </source>
</evidence>
<dbReference type="Proteomes" id="UP000595663">
    <property type="component" value="Chromosome"/>
</dbReference>